<evidence type="ECO:0000256" key="5">
    <source>
        <dbReference type="ARBA" id="ARBA00022679"/>
    </source>
</evidence>
<dbReference type="InterPro" id="IPR006110">
    <property type="entry name" value="Pol_omega/Rpo6/RPB6"/>
</dbReference>
<comment type="function">
    <text evidence="11">Promotes RNA polymerase assembly. Latches the N- and C-terminal regions of the beta' subunit thereby facilitating its interaction with the beta and alpha subunits.</text>
</comment>
<dbReference type="OrthoDB" id="9796300at2"/>
<dbReference type="SUPFAM" id="SSF63562">
    <property type="entry name" value="RPB6/omega subunit-like"/>
    <property type="match status" value="1"/>
</dbReference>
<evidence type="ECO:0000256" key="6">
    <source>
        <dbReference type="ARBA" id="ARBA00022695"/>
    </source>
</evidence>
<dbReference type="GO" id="GO:0000428">
    <property type="term" value="C:DNA-directed RNA polymerase complex"/>
    <property type="evidence" value="ECO:0007669"/>
    <property type="project" value="UniProtKB-KW"/>
</dbReference>
<keyword evidence="5 11" id="KW-0808">Transferase</keyword>
<feature type="region of interest" description="Disordered" evidence="12">
    <location>
        <begin position="73"/>
        <end position="95"/>
    </location>
</feature>
<keyword evidence="4 11" id="KW-0240">DNA-directed RNA polymerase</keyword>
<dbReference type="EMBL" id="QPJY01000003">
    <property type="protein sequence ID" value="RCX31356.1"/>
    <property type="molecule type" value="Genomic_DNA"/>
</dbReference>
<dbReference type="AlphaFoldDB" id="A0A369CF98"/>
<evidence type="ECO:0000313" key="14">
    <source>
        <dbReference type="Proteomes" id="UP000252707"/>
    </source>
</evidence>
<evidence type="ECO:0000256" key="10">
    <source>
        <dbReference type="ARBA" id="ARBA00048552"/>
    </source>
</evidence>
<evidence type="ECO:0000256" key="1">
    <source>
        <dbReference type="ARBA" id="ARBA00006711"/>
    </source>
</evidence>
<dbReference type="Pfam" id="PF01192">
    <property type="entry name" value="RNA_pol_Rpb6"/>
    <property type="match status" value="1"/>
</dbReference>
<dbReference type="HAMAP" id="MF_00366">
    <property type="entry name" value="RNApol_bact_RpoZ"/>
    <property type="match status" value="1"/>
</dbReference>
<dbReference type="InterPro" id="IPR036161">
    <property type="entry name" value="RPB6/omega-like_sf"/>
</dbReference>
<comment type="similarity">
    <text evidence="1 11">Belongs to the RNA polymerase subunit omega family.</text>
</comment>
<keyword evidence="6 11" id="KW-0548">Nucleotidyltransferase</keyword>
<dbReference type="Proteomes" id="UP000252707">
    <property type="component" value="Unassembled WGS sequence"/>
</dbReference>
<sequence>MARITVEDCLNNIPNRFQLVLAATKRARQLTSTAADPTVDWENDKATVVALREIAAGNVGFEIFEEVTAREHAMESMVNEEEAREETQPGGETGA</sequence>
<dbReference type="PANTHER" id="PTHR34476">
    <property type="entry name" value="DNA-DIRECTED RNA POLYMERASE SUBUNIT OMEGA"/>
    <property type="match status" value="1"/>
</dbReference>
<dbReference type="Gene3D" id="3.90.940.10">
    <property type="match status" value="1"/>
</dbReference>
<evidence type="ECO:0000256" key="9">
    <source>
        <dbReference type="ARBA" id="ARBA00030998"/>
    </source>
</evidence>
<name>A0A369CF98_9GAMM</name>
<evidence type="ECO:0000256" key="7">
    <source>
        <dbReference type="ARBA" id="ARBA00023163"/>
    </source>
</evidence>
<evidence type="ECO:0000256" key="2">
    <source>
        <dbReference type="ARBA" id="ARBA00012418"/>
    </source>
</evidence>
<comment type="catalytic activity">
    <reaction evidence="10 11">
        <text>RNA(n) + a ribonucleoside 5'-triphosphate = RNA(n+1) + diphosphate</text>
        <dbReference type="Rhea" id="RHEA:21248"/>
        <dbReference type="Rhea" id="RHEA-COMP:14527"/>
        <dbReference type="Rhea" id="RHEA-COMP:17342"/>
        <dbReference type="ChEBI" id="CHEBI:33019"/>
        <dbReference type="ChEBI" id="CHEBI:61557"/>
        <dbReference type="ChEBI" id="CHEBI:140395"/>
        <dbReference type="EC" id="2.7.7.6"/>
    </reaction>
</comment>
<proteinExistence type="inferred from homology"/>
<dbReference type="GO" id="GO:0003899">
    <property type="term" value="F:DNA-directed RNA polymerase activity"/>
    <property type="evidence" value="ECO:0007669"/>
    <property type="project" value="UniProtKB-UniRule"/>
</dbReference>
<accession>A0A369CF98</accession>
<protein>
    <recommendedName>
        <fullName evidence="3 11">DNA-directed RNA polymerase subunit omega</fullName>
        <shortName evidence="11">RNAP omega subunit</shortName>
        <ecNumber evidence="2 11">2.7.7.6</ecNumber>
    </recommendedName>
    <alternativeName>
        <fullName evidence="9 11">RNA polymerase omega subunit</fullName>
    </alternativeName>
    <alternativeName>
        <fullName evidence="8 11">Transcriptase subunit omega</fullName>
    </alternativeName>
</protein>
<keyword evidence="7 11" id="KW-0804">Transcription</keyword>
<evidence type="ECO:0000313" key="13">
    <source>
        <dbReference type="EMBL" id="RCX31356.1"/>
    </source>
</evidence>
<evidence type="ECO:0000256" key="11">
    <source>
        <dbReference type="HAMAP-Rule" id="MF_00366"/>
    </source>
</evidence>
<dbReference type="PANTHER" id="PTHR34476:SF1">
    <property type="entry name" value="DNA-DIRECTED RNA POLYMERASE SUBUNIT OMEGA"/>
    <property type="match status" value="1"/>
</dbReference>
<evidence type="ECO:0000256" key="3">
    <source>
        <dbReference type="ARBA" id="ARBA00013725"/>
    </source>
</evidence>
<evidence type="ECO:0000256" key="8">
    <source>
        <dbReference type="ARBA" id="ARBA00029924"/>
    </source>
</evidence>
<dbReference type="SMART" id="SM01409">
    <property type="entry name" value="RNA_pol_Rpb6"/>
    <property type="match status" value="1"/>
</dbReference>
<dbReference type="RefSeq" id="WP_114279522.1">
    <property type="nucleotide sequence ID" value="NZ_QPJY01000003.1"/>
</dbReference>
<comment type="subunit">
    <text evidence="11">The RNAP catalytic core consists of 2 alpha, 1 beta, 1 beta' and 1 omega subunit. When a sigma factor is associated with the core the holoenzyme is formed, which can initiate transcription.</text>
</comment>
<dbReference type="GO" id="GO:0006351">
    <property type="term" value="P:DNA-templated transcription"/>
    <property type="evidence" value="ECO:0007669"/>
    <property type="project" value="UniProtKB-UniRule"/>
</dbReference>
<dbReference type="NCBIfam" id="TIGR00690">
    <property type="entry name" value="rpoZ"/>
    <property type="match status" value="1"/>
</dbReference>
<evidence type="ECO:0000256" key="12">
    <source>
        <dbReference type="SAM" id="MobiDB-lite"/>
    </source>
</evidence>
<organism evidence="13 14">
    <name type="scientific">Thioalbus denitrificans</name>
    <dbReference type="NCBI Taxonomy" id="547122"/>
    <lineage>
        <taxon>Bacteria</taxon>
        <taxon>Pseudomonadati</taxon>
        <taxon>Pseudomonadota</taxon>
        <taxon>Gammaproteobacteria</taxon>
        <taxon>Chromatiales</taxon>
        <taxon>Ectothiorhodospiraceae</taxon>
        <taxon>Thioalbus</taxon>
    </lineage>
</organism>
<comment type="caution">
    <text evidence="13">The sequence shown here is derived from an EMBL/GenBank/DDBJ whole genome shotgun (WGS) entry which is preliminary data.</text>
</comment>
<keyword evidence="14" id="KW-1185">Reference proteome</keyword>
<reference evidence="13 14" key="1">
    <citation type="submission" date="2018-07" db="EMBL/GenBank/DDBJ databases">
        <title>Genomic Encyclopedia of Type Strains, Phase IV (KMG-IV): sequencing the most valuable type-strain genomes for metagenomic binning, comparative biology and taxonomic classification.</title>
        <authorList>
            <person name="Goeker M."/>
        </authorList>
    </citation>
    <scope>NUCLEOTIDE SEQUENCE [LARGE SCALE GENOMIC DNA]</scope>
    <source>
        <strain evidence="13 14">DSM 26407</strain>
    </source>
</reference>
<evidence type="ECO:0000256" key="4">
    <source>
        <dbReference type="ARBA" id="ARBA00022478"/>
    </source>
</evidence>
<dbReference type="GO" id="GO:0003677">
    <property type="term" value="F:DNA binding"/>
    <property type="evidence" value="ECO:0007669"/>
    <property type="project" value="UniProtKB-UniRule"/>
</dbReference>
<dbReference type="EC" id="2.7.7.6" evidence="2 11"/>
<dbReference type="InterPro" id="IPR003716">
    <property type="entry name" value="DNA-dir_RNA_pol_omega"/>
</dbReference>
<gene>
    <name evidence="11" type="primary">rpoZ</name>
    <name evidence="13" type="ORF">DFQ59_103324</name>
</gene>